<reference evidence="15 16" key="1">
    <citation type="journal article" date="2010" name="Nature">
        <title>Genome sequence of the palaeopolyploid soybean.</title>
        <authorList>
            <person name="Schmutz J."/>
            <person name="Cannon S.B."/>
            <person name="Schlueter J."/>
            <person name="Ma J."/>
            <person name="Mitros T."/>
            <person name="Nelson W."/>
            <person name="Hyten D.L."/>
            <person name="Song Q."/>
            <person name="Thelen J.J."/>
            <person name="Cheng J."/>
            <person name="Xu D."/>
            <person name="Hellsten U."/>
            <person name="May G.D."/>
            <person name="Yu Y."/>
            <person name="Sakurai T."/>
            <person name="Umezawa T."/>
            <person name="Bhattacharyya M.K."/>
            <person name="Sandhu D."/>
            <person name="Valliyodan B."/>
            <person name="Lindquist E."/>
            <person name="Peto M."/>
            <person name="Grant D."/>
            <person name="Shu S."/>
            <person name="Goodstein D."/>
            <person name="Barry K."/>
            <person name="Futrell-Griggs M."/>
            <person name="Abernathy B."/>
            <person name="Du J."/>
            <person name="Tian Z."/>
            <person name="Zhu L."/>
            <person name="Gill N."/>
            <person name="Joshi T."/>
            <person name="Libault M."/>
            <person name="Sethuraman A."/>
            <person name="Zhang X.-C."/>
            <person name="Shinozaki K."/>
            <person name="Nguyen H.T."/>
            <person name="Wing R.A."/>
            <person name="Cregan P."/>
            <person name="Specht J."/>
            <person name="Grimwood J."/>
            <person name="Rokhsar D."/>
            <person name="Stacey G."/>
            <person name="Shoemaker R.C."/>
            <person name="Jackson S.A."/>
        </authorList>
    </citation>
    <scope>NUCLEOTIDE SEQUENCE</scope>
    <source>
        <strain evidence="16">cv. Williams 82</strain>
        <tissue evidence="15">Callus</tissue>
    </source>
</reference>
<evidence type="ECO:0000256" key="3">
    <source>
        <dbReference type="ARBA" id="ARBA00022512"/>
    </source>
</evidence>
<dbReference type="GO" id="GO:0006952">
    <property type="term" value="P:defense response"/>
    <property type="evidence" value="ECO:0007669"/>
    <property type="project" value="UniProtKB-KW"/>
</dbReference>
<organism evidence="15">
    <name type="scientific">Glycine max</name>
    <name type="common">Soybean</name>
    <name type="synonym">Glycine hispida</name>
    <dbReference type="NCBI Taxonomy" id="3847"/>
    <lineage>
        <taxon>Eukaryota</taxon>
        <taxon>Viridiplantae</taxon>
        <taxon>Streptophyta</taxon>
        <taxon>Embryophyta</taxon>
        <taxon>Tracheophyta</taxon>
        <taxon>Spermatophyta</taxon>
        <taxon>Magnoliopsida</taxon>
        <taxon>eudicotyledons</taxon>
        <taxon>Gunneridae</taxon>
        <taxon>Pentapetalae</taxon>
        <taxon>rosids</taxon>
        <taxon>fabids</taxon>
        <taxon>Fabales</taxon>
        <taxon>Fabaceae</taxon>
        <taxon>Papilionoideae</taxon>
        <taxon>50 kb inversion clade</taxon>
        <taxon>NPAAA clade</taxon>
        <taxon>indigoferoid/millettioid clade</taxon>
        <taxon>Phaseoleae</taxon>
        <taxon>Glycine</taxon>
        <taxon>Glycine subgen. Soja</taxon>
    </lineage>
</organism>
<dbReference type="Pfam" id="PF08263">
    <property type="entry name" value="LRRNT_2"/>
    <property type="match status" value="1"/>
</dbReference>
<evidence type="ECO:0000313" key="17">
    <source>
        <dbReference type="Proteomes" id="UP000008827"/>
    </source>
</evidence>
<evidence type="ECO:0000313" key="16">
    <source>
        <dbReference type="EnsemblPlants" id="RCW19070"/>
    </source>
</evidence>
<dbReference type="GO" id="GO:0016020">
    <property type="term" value="C:membrane"/>
    <property type="evidence" value="ECO:0007669"/>
    <property type="project" value="UniProtKB-SubCell"/>
</dbReference>
<dbReference type="PANTHER" id="PTHR48007:SF86">
    <property type="entry name" value="(WILD MALAYSIAN BANANA) HYPOTHETICAL PROTEIN"/>
    <property type="match status" value="1"/>
</dbReference>
<evidence type="ECO:0000256" key="5">
    <source>
        <dbReference type="ARBA" id="ARBA00022614"/>
    </source>
</evidence>
<name>A0A368UHB2_SOYBN</name>
<feature type="chain" id="PRO_5033355265" description="Leucine-rich repeat-containing N-terminal plant-type domain-containing protein" evidence="13">
    <location>
        <begin position="29"/>
        <end position="328"/>
    </location>
</feature>
<evidence type="ECO:0000256" key="8">
    <source>
        <dbReference type="ARBA" id="ARBA00022821"/>
    </source>
</evidence>
<evidence type="ECO:0000256" key="11">
    <source>
        <dbReference type="ARBA" id="ARBA00038043"/>
    </source>
</evidence>
<dbReference type="Proteomes" id="UP000008827">
    <property type="component" value="Chromosome 13"/>
</dbReference>
<evidence type="ECO:0000256" key="4">
    <source>
        <dbReference type="ARBA" id="ARBA00022525"/>
    </source>
</evidence>
<dbReference type="SUPFAM" id="SSF52058">
    <property type="entry name" value="L domain-like"/>
    <property type="match status" value="1"/>
</dbReference>
<comment type="subcellular location">
    <subcellularLocation>
        <location evidence="1">Membrane</location>
        <topology evidence="1">Peripheral membrane protein</topology>
    </subcellularLocation>
    <subcellularLocation>
        <location evidence="2">Secreted</location>
        <location evidence="2">Cell wall</location>
    </subcellularLocation>
</comment>
<reference evidence="15" key="2">
    <citation type="submission" date="2018-07" db="EMBL/GenBank/DDBJ databases">
        <title>WGS assembly of Glycine max.</title>
        <authorList>
            <person name="Schmutz J."/>
            <person name="Cannon S."/>
            <person name="Schlueter J."/>
            <person name="Ma J."/>
            <person name="Mitros T."/>
            <person name="Nelson W."/>
            <person name="Hyten D."/>
            <person name="Song Q."/>
            <person name="Thelen J."/>
            <person name="Cheng J."/>
            <person name="Xu D."/>
            <person name="Hellsten U."/>
            <person name="May G."/>
            <person name="Yu Y."/>
            <person name="Sakurai T."/>
            <person name="Umezawa T."/>
            <person name="Bhattacharyya M."/>
            <person name="Sandhu D."/>
            <person name="Valliyodan B."/>
            <person name="Lindquist E."/>
            <person name="Peto M."/>
            <person name="Grant D."/>
            <person name="Shu S."/>
            <person name="Goodstein D."/>
            <person name="Barry K."/>
            <person name="Futrell-Griggs M."/>
            <person name="Abernathy B."/>
            <person name="Du J."/>
            <person name="Tian Z."/>
            <person name="Zhu L."/>
            <person name="Gill N."/>
            <person name="Joshi T."/>
            <person name="Libault M."/>
            <person name="Sethuraman A."/>
            <person name="Zhang X."/>
            <person name="Shinozaki K."/>
            <person name="Nguyen H."/>
            <person name="Wing R."/>
            <person name="Cregan P."/>
            <person name="Specht J."/>
            <person name="Grimwood J."/>
            <person name="Rokhsar D."/>
            <person name="Stacey G."/>
            <person name="Shoemaker R."/>
            <person name="Jackson S."/>
        </authorList>
    </citation>
    <scope>NUCLEOTIDE SEQUENCE</scope>
    <source>
        <tissue evidence="15">Callus</tissue>
    </source>
</reference>
<dbReference type="Gramene" id="RCW19070">
    <property type="protein sequence ID" value="RCW19070"/>
    <property type="gene ID" value="GLYMA_13G067100"/>
</dbReference>
<keyword evidence="12" id="KW-0812">Transmembrane</keyword>
<protein>
    <recommendedName>
        <fullName evidence="14">Leucine-rich repeat-containing N-terminal plant-type domain-containing protein</fullName>
    </recommendedName>
</protein>
<dbReference type="SMR" id="A0A368UHB2"/>
<evidence type="ECO:0000259" key="14">
    <source>
        <dbReference type="Pfam" id="PF08263"/>
    </source>
</evidence>
<evidence type="ECO:0000256" key="13">
    <source>
        <dbReference type="SAM" id="SignalP"/>
    </source>
</evidence>
<evidence type="ECO:0000256" key="12">
    <source>
        <dbReference type="SAM" id="Phobius"/>
    </source>
</evidence>
<dbReference type="ExpressionAtlas" id="A0A368UHB2">
    <property type="expression patterns" value="baseline and differential"/>
</dbReference>
<keyword evidence="8" id="KW-0611">Plant defense</keyword>
<keyword evidence="6 13" id="KW-0732">Signal</keyword>
<dbReference type="InterPro" id="IPR046959">
    <property type="entry name" value="PRK1-6/SRF4-like"/>
</dbReference>
<dbReference type="AlphaFoldDB" id="A0A368UHB2"/>
<dbReference type="InterPro" id="IPR001611">
    <property type="entry name" value="Leu-rich_rpt"/>
</dbReference>
<dbReference type="Gene3D" id="3.80.10.10">
    <property type="entry name" value="Ribonuclease Inhibitor"/>
    <property type="match status" value="1"/>
</dbReference>
<evidence type="ECO:0000313" key="15">
    <source>
        <dbReference type="EMBL" id="RCW19070.1"/>
    </source>
</evidence>
<comment type="similarity">
    <text evidence="11">Belongs to the polygalacturonase-inhibiting protein family.</text>
</comment>
<keyword evidence="9 12" id="KW-0472">Membrane</keyword>
<evidence type="ECO:0000256" key="6">
    <source>
        <dbReference type="ARBA" id="ARBA00022729"/>
    </source>
</evidence>
<dbReference type="FunFam" id="3.80.10.10:FF:000400">
    <property type="entry name" value="Nuclear pore complex protein NUP107"/>
    <property type="match status" value="1"/>
</dbReference>
<dbReference type="Pfam" id="PF13855">
    <property type="entry name" value="LRR_8"/>
    <property type="match status" value="1"/>
</dbReference>
<keyword evidence="5" id="KW-0433">Leucine-rich repeat</keyword>
<sequence length="328" mass="36121">MDRSNTFSSSFLLLILLGFHFHVFFVSSQVEGDVRCLKGIKETLSDPLNRLSDWRFDNTTIGFICKFAGVSCWNDRENRVLSLTLRDFKLSGKIPEALKHCGKNIQKLDLASNSFSLEIPREICSWMPFLVSLDLSSNQLSGFIPPTIEKCSYLNELVLSNNQLSGSIPFEFGSLGRLRKFSVANNRLSGTISEFFNRFDREGFEGNSGLCGGPLGGKCGGMSKKNLAIIIAAGVFGAAASLLLAFGLWWWYHLSGKKKKGHGVGSGVGGGGGDWALRLRGYKLCAGSLFQNPIVYNSLKSISKDQSFFEHDDEFPLIFGKPENEVVA</sequence>
<keyword evidence="3" id="KW-0134">Cell wall</keyword>
<dbReference type="EMBL" id="CM000846">
    <property type="protein sequence ID" value="RCW19070.1"/>
    <property type="molecule type" value="Genomic_DNA"/>
</dbReference>
<feature type="transmembrane region" description="Helical" evidence="12">
    <location>
        <begin position="227"/>
        <end position="252"/>
    </location>
</feature>
<keyword evidence="17" id="KW-1185">Reference proteome</keyword>
<feature type="signal peptide" evidence="13">
    <location>
        <begin position="1"/>
        <end position="28"/>
    </location>
</feature>
<accession>A0A368UHB2</accession>
<feature type="domain" description="Leucine-rich repeat-containing N-terminal plant-type" evidence="14">
    <location>
        <begin position="32"/>
        <end position="73"/>
    </location>
</feature>
<dbReference type="EnsemblPlants" id="RCW19070">
    <property type="protein sequence ID" value="RCW19070"/>
    <property type="gene ID" value="GLYMA_13G067100"/>
</dbReference>
<evidence type="ECO:0000256" key="10">
    <source>
        <dbReference type="ARBA" id="ARBA00023157"/>
    </source>
</evidence>
<dbReference type="PaxDb" id="3847-GLYMA13G04890.1"/>
<proteinExistence type="inferred from homology"/>
<keyword evidence="4" id="KW-0964">Secreted</keyword>
<evidence type="ECO:0000256" key="9">
    <source>
        <dbReference type="ARBA" id="ARBA00023136"/>
    </source>
</evidence>
<dbReference type="PANTHER" id="PTHR48007">
    <property type="entry name" value="LEUCINE-RICH REPEAT RECEPTOR-LIKE PROTEIN KINASE PXC1"/>
    <property type="match status" value="1"/>
</dbReference>
<keyword evidence="7" id="KW-0677">Repeat</keyword>
<keyword evidence="10" id="KW-1015">Disulfide bond</keyword>
<reference evidence="16" key="3">
    <citation type="submission" date="2019-01" db="UniProtKB">
        <authorList>
            <consortium name="EnsemblPlants"/>
        </authorList>
    </citation>
    <scope>IDENTIFICATION</scope>
    <source>
        <strain evidence="16">Williams 82</strain>
    </source>
</reference>
<evidence type="ECO:0000256" key="2">
    <source>
        <dbReference type="ARBA" id="ARBA00004191"/>
    </source>
</evidence>
<dbReference type="STRING" id="3847.A0A368UHB2"/>
<dbReference type="InterPro" id="IPR032675">
    <property type="entry name" value="LRR_dom_sf"/>
</dbReference>
<dbReference type="OMA" id="AMTINIK"/>
<evidence type="ECO:0000256" key="1">
    <source>
        <dbReference type="ARBA" id="ARBA00004170"/>
    </source>
</evidence>
<dbReference type="InterPro" id="IPR013210">
    <property type="entry name" value="LRR_N_plant-typ"/>
</dbReference>
<dbReference type="Pfam" id="PF00560">
    <property type="entry name" value="LRR_1"/>
    <property type="match status" value="1"/>
</dbReference>
<dbReference type="InParanoid" id="A0A368UHB2"/>
<gene>
    <name evidence="15" type="ORF">GLYMA_13G067100</name>
</gene>
<evidence type="ECO:0000256" key="7">
    <source>
        <dbReference type="ARBA" id="ARBA00022737"/>
    </source>
</evidence>
<keyword evidence="12" id="KW-1133">Transmembrane helix</keyword>